<organism evidence="2 3">
    <name type="scientific">Chitinophaga caseinilytica</name>
    <dbReference type="NCBI Taxonomy" id="2267521"/>
    <lineage>
        <taxon>Bacteria</taxon>
        <taxon>Pseudomonadati</taxon>
        <taxon>Bacteroidota</taxon>
        <taxon>Chitinophagia</taxon>
        <taxon>Chitinophagales</taxon>
        <taxon>Chitinophagaceae</taxon>
        <taxon>Chitinophaga</taxon>
    </lineage>
</organism>
<dbReference type="RefSeq" id="WP_341842934.1">
    <property type="nucleotide sequence ID" value="NZ_CP149792.1"/>
</dbReference>
<protein>
    <recommendedName>
        <fullName evidence="4">POTRA domain-containing protein</fullName>
    </recommendedName>
</protein>
<sequence>MNANAQSDTIPAAHKKRWFTKFNNYVDSLKSRRFRDSVLKDISRHNDPPPIEDDGRMTRSEQGFLPHTGRTVRRVHFRKVKVFGPRSINDTAFTTSMKLIHLANKLHFDSQEWAIRQMLFFRPGDTVNAYAFADNERYLRNRPFLQDARIITLETASQDTVDVLVITKDVFEYGFDLRELAPSGVGAKISNDNLFGAAQGVQFGFRWKSSYSRPWGTEARYTKYNLLGSFIDVSVGYTHLNTNSQLDTGVYEGSYYIRLERPLYRSSAKITGGISLAKNYSIRVWGEPDSLWRNYSYKLVDVWSGWNFRNRFGSDGHFDDKPNVALLFRYSNVAFDEKPVQEKYDEDPLYNDRHYYLGQIAVFKQDFFKSQRFFGFGRTEDIPYGYSAALSVGRENWMDRRRLYTAIEGQKYWPTLHNGLLSVNLGVGGFWQGSTSEDLVIHSNVSYFSRLMQLGKKWYFREFVYLDYLGTPNNFFYRPLSLNRDFGTGFWGWRRSKMNGYHRLLLRSESILYSPWKVYGFKFNFVGTVEAGQVSWKNNYLLKNPVYPGFGLAVRIKNENLSLNTLQMSAAYYPRKTPGVNNLFFEITTIVDFRFDIYGLKAPAFLRFQ</sequence>
<dbReference type="EMBL" id="CP150096">
    <property type="protein sequence ID" value="WZN48340.1"/>
    <property type="molecule type" value="Genomic_DNA"/>
</dbReference>
<feature type="compositionally biased region" description="Basic and acidic residues" evidence="1">
    <location>
        <begin position="41"/>
        <end position="59"/>
    </location>
</feature>
<evidence type="ECO:0000313" key="3">
    <source>
        <dbReference type="Proteomes" id="UP001449657"/>
    </source>
</evidence>
<accession>A0ABZ2Z931</accession>
<reference evidence="2 3" key="1">
    <citation type="submission" date="2024-03" db="EMBL/GenBank/DDBJ databases">
        <title>Chitinophaga caseinilytica sp. nov., a casein hydrolysing bacterium isolated from forest soil.</title>
        <authorList>
            <person name="Lee D.S."/>
            <person name="Han D.M."/>
            <person name="Baek J.H."/>
            <person name="Choi D.G."/>
            <person name="Jeon J.H."/>
            <person name="Jeon C.O."/>
        </authorList>
    </citation>
    <scope>NUCLEOTIDE SEQUENCE [LARGE SCALE GENOMIC DNA]</scope>
    <source>
        <strain evidence="2 3">KACC 19118</strain>
    </source>
</reference>
<keyword evidence="3" id="KW-1185">Reference proteome</keyword>
<gene>
    <name evidence="2" type="ORF">WJU22_09140</name>
</gene>
<evidence type="ECO:0000313" key="2">
    <source>
        <dbReference type="EMBL" id="WZN48340.1"/>
    </source>
</evidence>
<evidence type="ECO:0000256" key="1">
    <source>
        <dbReference type="SAM" id="MobiDB-lite"/>
    </source>
</evidence>
<evidence type="ECO:0008006" key="4">
    <source>
        <dbReference type="Google" id="ProtNLM"/>
    </source>
</evidence>
<dbReference type="Proteomes" id="UP001449657">
    <property type="component" value="Chromosome"/>
</dbReference>
<proteinExistence type="predicted"/>
<feature type="region of interest" description="Disordered" evidence="1">
    <location>
        <begin position="41"/>
        <end position="63"/>
    </location>
</feature>
<name>A0ABZ2Z931_9BACT</name>